<dbReference type="EMBL" id="QZJZ01000090">
    <property type="protein sequence ID" value="RJP56828.1"/>
    <property type="molecule type" value="Genomic_DNA"/>
</dbReference>
<proteinExistence type="predicted"/>
<dbReference type="Proteomes" id="UP000266426">
    <property type="component" value="Unassembled WGS sequence"/>
</dbReference>
<accession>A0A3A4R3G3</accession>
<evidence type="ECO:0000313" key="2">
    <source>
        <dbReference type="Proteomes" id="UP000266426"/>
    </source>
</evidence>
<evidence type="ECO:0008006" key="3">
    <source>
        <dbReference type="Google" id="ProtNLM"/>
    </source>
</evidence>
<sequence>MCEDTELKYDEFNDYINQKLAIFEMNTRTFLEDRKFIFYFAVIWSIFENICCDCYAKIENVYHSGEISDFEESLLDKTWQYFRQRYITNGKTNLPFDQIWEKTEKVPDEENTFKSHKKTILNEQKKKTADILKKSTSPDKNEKVKALICIIFRLRNRLFHGEKALTGITSQEETFIHASKFLIECIRREIKIIAPKKSPAS</sequence>
<name>A0A3A4R3G3_9BACT</name>
<gene>
    <name evidence="1" type="ORF">C4541_11480</name>
</gene>
<protein>
    <recommendedName>
        <fullName evidence="3">Apea-like HEPN domain-containing protein</fullName>
    </recommendedName>
</protein>
<dbReference type="AlphaFoldDB" id="A0A3A4R3G3"/>
<evidence type="ECO:0000313" key="1">
    <source>
        <dbReference type="EMBL" id="RJP56828.1"/>
    </source>
</evidence>
<comment type="caution">
    <text evidence="1">The sequence shown here is derived from an EMBL/GenBank/DDBJ whole genome shotgun (WGS) entry which is preliminary data.</text>
</comment>
<reference evidence="1 2" key="1">
    <citation type="journal article" date="2017" name="ISME J.">
        <title>Energy and carbon metabolisms in a deep terrestrial subsurface fluid microbial community.</title>
        <authorList>
            <person name="Momper L."/>
            <person name="Jungbluth S.P."/>
            <person name="Lee M.D."/>
            <person name="Amend J.P."/>
        </authorList>
    </citation>
    <scope>NUCLEOTIDE SEQUENCE [LARGE SCALE GENOMIC DNA]</scope>
    <source>
        <strain evidence="1">SURF_26</strain>
    </source>
</reference>
<organism evidence="1 2">
    <name type="scientific">Candidatus Auribacter fodinae</name>
    <dbReference type="NCBI Taxonomy" id="2093366"/>
    <lineage>
        <taxon>Bacteria</taxon>
        <taxon>Pseudomonadati</taxon>
        <taxon>Candidatus Auribacterota</taxon>
        <taxon>Candidatus Auribacteria</taxon>
        <taxon>Candidatus Auribacterales</taxon>
        <taxon>Candidatus Auribacteraceae</taxon>
        <taxon>Candidatus Auribacter</taxon>
    </lineage>
</organism>